<feature type="non-terminal residue" evidence="1">
    <location>
        <position position="1"/>
    </location>
</feature>
<evidence type="ECO:0000313" key="2">
    <source>
        <dbReference type="Proteomes" id="UP000789525"/>
    </source>
</evidence>
<evidence type="ECO:0000313" key="1">
    <source>
        <dbReference type="EMBL" id="CAG8626685.1"/>
    </source>
</evidence>
<protein>
    <submittedName>
        <fullName evidence="1">15903_t:CDS:1</fullName>
    </submittedName>
</protein>
<accession>A0ACA9N0N9</accession>
<sequence>FYPRSASQRTNYELVEKIQGFTMSNSMLFPNIIITFPEVNLRIHD</sequence>
<name>A0ACA9N0N9_9GLOM</name>
<dbReference type="EMBL" id="CAJVPT010017464">
    <property type="protein sequence ID" value="CAG8626685.1"/>
    <property type="molecule type" value="Genomic_DNA"/>
</dbReference>
<gene>
    <name evidence="1" type="ORF">ACOLOM_LOCUS7507</name>
</gene>
<keyword evidence="2" id="KW-1185">Reference proteome</keyword>
<proteinExistence type="predicted"/>
<organism evidence="1 2">
    <name type="scientific">Acaulospora colombiana</name>
    <dbReference type="NCBI Taxonomy" id="27376"/>
    <lineage>
        <taxon>Eukaryota</taxon>
        <taxon>Fungi</taxon>
        <taxon>Fungi incertae sedis</taxon>
        <taxon>Mucoromycota</taxon>
        <taxon>Glomeromycotina</taxon>
        <taxon>Glomeromycetes</taxon>
        <taxon>Diversisporales</taxon>
        <taxon>Acaulosporaceae</taxon>
        <taxon>Acaulospora</taxon>
    </lineage>
</organism>
<dbReference type="Proteomes" id="UP000789525">
    <property type="component" value="Unassembled WGS sequence"/>
</dbReference>
<comment type="caution">
    <text evidence="1">The sequence shown here is derived from an EMBL/GenBank/DDBJ whole genome shotgun (WGS) entry which is preliminary data.</text>
</comment>
<reference evidence="1" key="1">
    <citation type="submission" date="2021-06" db="EMBL/GenBank/DDBJ databases">
        <authorList>
            <person name="Kallberg Y."/>
            <person name="Tangrot J."/>
            <person name="Rosling A."/>
        </authorList>
    </citation>
    <scope>NUCLEOTIDE SEQUENCE</scope>
    <source>
        <strain evidence="1">CL356</strain>
    </source>
</reference>